<keyword evidence="3" id="KW-1185">Reference proteome</keyword>
<sequence length="234" mass="25524">MGECEERERVPASMLELTKQWKAALKSRIDEEIGALVQLNAQWFEENISNVKEDDQLHLQTELENVARSLDLLRDLSSEMFSGDVAEMVILVERESKGEVAATIDTAGIDGRDCGEEGAATRVKVPGPKKEPLAIDRGRREENAKSSEIEPGTDAGGLAKDAAREPAKDTKVSAKDDAGNGEAMQLETQNVFTSKPKDERQGAPPFANAQRFTIHHATFINSETANFSTPALGM</sequence>
<comment type="caution">
    <text evidence="2">The sequence shown here is derived from an EMBL/GenBank/DDBJ whole genome shotgun (WGS) entry which is preliminary data.</text>
</comment>
<feature type="compositionally biased region" description="Basic and acidic residues" evidence="1">
    <location>
        <begin position="161"/>
        <end position="178"/>
    </location>
</feature>
<evidence type="ECO:0000313" key="3">
    <source>
        <dbReference type="Proteomes" id="UP001140091"/>
    </source>
</evidence>
<dbReference type="OrthoDB" id="10364217at2759"/>
<dbReference type="AlphaFoldDB" id="A0A9W8MN08"/>
<proteinExistence type="predicted"/>
<reference evidence="2" key="1">
    <citation type="submission" date="2022-06" db="EMBL/GenBank/DDBJ databases">
        <title>Genome Sequence of Candolleomyces eurysporus.</title>
        <authorList>
            <person name="Buettner E."/>
        </authorList>
    </citation>
    <scope>NUCLEOTIDE SEQUENCE</scope>
    <source>
        <strain evidence="2">VTCC 930004</strain>
    </source>
</reference>
<organism evidence="2 3">
    <name type="scientific">Candolleomyces eurysporus</name>
    <dbReference type="NCBI Taxonomy" id="2828524"/>
    <lineage>
        <taxon>Eukaryota</taxon>
        <taxon>Fungi</taxon>
        <taxon>Dikarya</taxon>
        <taxon>Basidiomycota</taxon>
        <taxon>Agaricomycotina</taxon>
        <taxon>Agaricomycetes</taxon>
        <taxon>Agaricomycetidae</taxon>
        <taxon>Agaricales</taxon>
        <taxon>Agaricineae</taxon>
        <taxon>Psathyrellaceae</taxon>
        <taxon>Candolleomyces</taxon>
    </lineage>
</organism>
<evidence type="ECO:0000256" key="1">
    <source>
        <dbReference type="SAM" id="MobiDB-lite"/>
    </source>
</evidence>
<feature type="non-terminal residue" evidence="2">
    <location>
        <position position="234"/>
    </location>
</feature>
<evidence type="ECO:0000313" key="2">
    <source>
        <dbReference type="EMBL" id="KAJ2936636.1"/>
    </source>
</evidence>
<protein>
    <submittedName>
        <fullName evidence="2">Uncharacterized protein</fullName>
    </submittedName>
</protein>
<feature type="region of interest" description="Disordered" evidence="1">
    <location>
        <begin position="118"/>
        <end position="205"/>
    </location>
</feature>
<accession>A0A9W8MN08</accession>
<name>A0A9W8MN08_9AGAR</name>
<dbReference type="Proteomes" id="UP001140091">
    <property type="component" value="Unassembled WGS sequence"/>
</dbReference>
<gene>
    <name evidence="2" type="ORF">H1R20_g442</name>
</gene>
<dbReference type="EMBL" id="JANBPK010000034">
    <property type="protein sequence ID" value="KAJ2936636.1"/>
    <property type="molecule type" value="Genomic_DNA"/>
</dbReference>
<feature type="compositionally biased region" description="Basic and acidic residues" evidence="1">
    <location>
        <begin position="128"/>
        <end position="148"/>
    </location>
</feature>